<dbReference type="Gene3D" id="1.20.1250.20">
    <property type="entry name" value="MFS general substrate transporter like domains"/>
    <property type="match status" value="1"/>
</dbReference>
<evidence type="ECO:0000256" key="1">
    <source>
        <dbReference type="ARBA" id="ARBA00004651"/>
    </source>
</evidence>
<sequence>MDLLYYTMRRKLLSRISATFRSLKYYNFRLYFIGQSISLIGTWMQRLTVPWFVYRLTGSSLLLGISGFASQLPTFLIAPFAGTVVDRVNRYKLLFVTQSVAMAQAIALYIFYVTGHISVPLIIFLNTILGTVNAFDMPARQSLLIYLVEGKEDLNNAIALNSSMVNLARLVGPSVAGIIISTRGEATCFLLNAISYLFVIGCLLLMKLNLPQPTKASHHIIKDLKEGIVYIKSHNVLFYVITLLAVVSLIGMPYTVLLPVYAKEVLKGGAHTYGFLMGSIGVGALIGALSMASRKSTRGIGKIIPFACLAFGSSLILISFVNNFYISSILIAIAGFGMVSETITSNTVLQITTEE</sequence>
<keyword evidence="6 7" id="KW-0472">Membrane</keyword>
<feature type="transmembrane region" description="Helical" evidence="7">
    <location>
        <begin position="324"/>
        <end position="343"/>
    </location>
</feature>
<keyword evidence="5 7" id="KW-1133">Transmembrane helix</keyword>
<dbReference type="Pfam" id="PF05977">
    <property type="entry name" value="MFS_3"/>
    <property type="match status" value="1"/>
</dbReference>
<protein>
    <submittedName>
        <fullName evidence="8">MFS transporter</fullName>
    </submittedName>
</protein>
<feature type="transmembrane region" description="Helical" evidence="7">
    <location>
        <begin position="30"/>
        <end position="54"/>
    </location>
</feature>
<comment type="subcellular location">
    <subcellularLocation>
        <location evidence="1">Cell membrane</location>
        <topology evidence="1">Multi-pass membrane protein</topology>
    </subcellularLocation>
</comment>
<keyword evidence="3" id="KW-1003">Cell membrane</keyword>
<dbReference type="GO" id="GO:0005886">
    <property type="term" value="C:plasma membrane"/>
    <property type="evidence" value="ECO:0007669"/>
    <property type="project" value="UniProtKB-SubCell"/>
</dbReference>
<dbReference type="InterPro" id="IPR010290">
    <property type="entry name" value="TM_effector"/>
</dbReference>
<dbReference type="EMBL" id="DTDJ01000023">
    <property type="protein sequence ID" value="HGL17252.1"/>
    <property type="molecule type" value="Genomic_DNA"/>
</dbReference>
<reference evidence="8" key="1">
    <citation type="journal article" date="2020" name="mSystems">
        <title>Genome- and Community-Level Interaction Insights into Carbon Utilization and Element Cycling Functions of Hydrothermarchaeota in Hydrothermal Sediment.</title>
        <authorList>
            <person name="Zhou Z."/>
            <person name="Liu Y."/>
            <person name="Xu W."/>
            <person name="Pan J."/>
            <person name="Luo Z.H."/>
            <person name="Li M."/>
        </authorList>
    </citation>
    <scope>NUCLEOTIDE SEQUENCE [LARGE SCALE GENOMIC DNA]</scope>
    <source>
        <strain evidence="8">SpSt-69</strain>
    </source>
</reference>
<comment type="caution">
    <text evidence="8">The sequence shown here is derived from an EMBL/GenBank/DDBJ whole genome shotgun (WGS) entry which is preliminary data.</text>
</comment>
<accession>A0A7V3ZX49</accession>
<evidence type="ECO:0000256" key="5">
    <source>
        <dbReference type="ARBA" id="ARBA00022989"/>
    </source>
</evidence>
<feature type="transmembrane region" description="Helical" evidence="7">
    <location>
        <begin position="299"/>
        <end position="318"/>
    </location>
</feature>
<evidence type="ECO:0000256" key="7">
    <source>
        <dbReference type="SAM" id="Phobius"/>
    </source>
</evidence>
<evidence type="ECO:0000313" key="8">
    <source>
        <dbReference type="EMBL" id="HGL17252.1"/>
    </source>
</evidence>
<dbReference type="PANTHER" id="PTHR23513:SF11">
    <property type="entry name" value="STAPHYLOFERRIN A TRANSPORTER"/>
    <property type="match status" value="1"/>
</dbReference>
<dbReference type="CDD" id="cd06173">
    <property type="entry name" value="MFS_MefA_like"/>
    <property type="match status" value="1"/>
</dbReference>
<keyword evidence="2" id="KW-0813">Transport</keyword>
<dbReference type="PANTHER" id="PTHR23513">
    <property type="entry name" value="INTEGRAL MEMBRANE EFFLUX PROTEIN-RELATED"/>
    <property type="match status" value="1"/>
</dbReference>
<evidence type="ECO:0000256" key="4">
    <source>
        <dbReference type="ARBA" id="ARBA00022692"/>
    </source>
</evidence>
<keyword evidence="4 7" id="KW-0812">Transmembrane</keyword>
<organism evidence="8">
    <name type="scientific">candidate division WOR-3 bacterium</name>
    <dbReference type="NCBI Taxonomy" id="2052148"/>
    <lineage>
        <taxon>Bacteria</taxon>
        <taxon>Bacteria division WOR-3</taxon>
    </lineage>
</organism>
<evidence type="ECO:0000256" key="6">
    <source>
        <dbReference type="ARBA" id="ARBA00023136"/>
    </source>
</evidence>
<dbReference type="InterPro" id="IPR036259">
    <property type="entry name" value="MFS_trans_sf"/>
</dbReference>
<dbReference type="SUPFAM" id="SSF103473">
    <property type="entry name" value="MFS general substrate transporter"/>
    <property type="match status" value="1"/>
</dbReference>
<proteinExistence type="predicted"/>
<feature type="transmembrane region" description="Helical" evidence="7">
    <location>
        <begin position="186"/>
        <end position="206"/>
    </location>
</feature>
<evidence type="ECO:0000256" key="3">
    <source>
        <dbReference type="ARBA" id="ARBA00022475"/>
    </source>
</evidence>
<feature type="transmembrane region" description="Helical" evidence="7">
    <location>
        <begin position="236"/>
        <end position="261"/>
    </location>
</feature>
<gene>
    <name evidence="8" type="ORF">ENU66_02815</name>
</gene>
<feature type="transmembrane region" description="Helical" evidence="7">
    <location>
        <begin position="273"/>
        <end position="292"/>
    </location>
</feature>
<dbReference type="AlphaFoldDB" id="A0A7V3ZX49"/>
<name>A0A7V3ZX49_UNCW3</name>
<evidence type="ECO:0000256" key="2">
    <source>
        <dbReference type="ARBA" id="ARBA00022448"/>
    </source>
</evidence>
<feature type="transmembrane region" description="Helical" evidence="7">
    <location>
        <begin position="60"/>
        <end position="81"/>
    </location>
</feature>